<organism evidence="2 3">
    <name type="scientific">Nocardia flavorosea</name>
    <dbReference type="NCBI Taxonomy" id="53429"/>
    <lineage>
        <taxon>Bacteria</taxon>
        <taxon>Bacillati</taxon>
        <taxon>Actinomycetota</taxon>
        <taxon>Actinomycetes</taxon>
        <taxon>Mycobacteriales</taxon>
        <taxon>Nocardiaceae</taxon>
        <taxon>Nocardia</taxon>
    </lineage>
</organism>
<accession>A0A846YGN6</accession>
<proteinExistence type="predicted"/>
<dbReference type="InterPro" id="IPR024072">
    <property type="entry name" value="DHFR-like_dom_sf"/>
</dbReference>
<dbReference type="InterPro" id="IPR050765">
    <property type="entry name" value="Riboflavin_Biosynth_HTPR"/>
</dbReference>
<dbReference type="GO" id="GO:0009231">
    <property type="term" value="P:riboflavin biosynthetic process"/>
    <property type="evidence" value="ECO:0007669"/>
    <property type="project" value="InterPro"/>
</dbReference>
<comment type="caution">
    <text evidence="2">The sequence shown here is derived from an EMBL/GenBank/DDBJ whole genome shotgun (WGS) entry which is preliminary data.</text>
</comment>
<reference evidence="2 3" key="1">
    <citation type="submission" date="2020-04" db="EMBL/GenBank/DDBJ databases">
        <title>MicrobeNet Type strains.</title>
        <authorList>
            <person name="Nicholson A.C."/>
        </authorList>
    </citation>
    <scope>NUCLEOTIDE SEQUENCE [LARGE SCALE GENOMIC DNA]</scope>
    <source>
        <strain evidence="2 3">JCM 3332</strain>
    </source>
</reference>
<evidence type="ECO:0000259" key="1">
    <source>
        <dbReference type="Pfam" id="PF01872"/>
    </source>
</evidence>
<dbReference type="GO" id="GO:0008703">
    <property type="term" value="F:5-amino-6-(5-phosphoribosylamino)uracil reductase activity"/>
    <property type="evidence" value="ECO:0007669"/>
    <property type="project" value="InterPro"/>
</dbReference>
<dbReference type="InterPro" id="IPR002734">
    <property type="entry name" value="RibDG_C"/>
</dbReference>
<evidence type="ECO:0000313" key="3">
    <source>
        <dbReference type="Proteomes" id="UP000570678"/>
    </source>
</evidence>
<sequence length="213" mass="23121">MKLTVHEFLTLDGVMQGPGAPDEDTSGGFERGGWQVPFTGDEDFGRIVGGWFEQVAELLLGRSTYEMMYEYWSQVTDPADIVAAKLNGLPKHIVSTTLAEPEWQNSTAIAGDVVGQVQALKQRPGGELQVHGSWQLVRTLHEAGLIDEYRLMVFPVVVGPGKRLFDTYSPASGFTLADSAVTGSGAVYQVLRPAEFQAGRYLVEGGREVSEVG</sequence>
<evidence type="ECO:0000313" key="2">
    <source>
        <dbReference type="EMBL" id="NKY58137.1"/>
    </source>
</evidence>
<name>A0A846YGN6_9NOCA</name>
<keyword evidence="3" id="KW-1185">Reference proteome</keyword>
<dbReference type="Pfam" id="PF01872">
    <property type="entry name" value="RibD_C"/>
    <property type="match status" value="1"/>
</dbReference>
<dbReference type="PANTHER" id="PTHR38011">
    <property type="entry name" value="DIHYDROFOLATE REDUCTASE FAMILY PROTEIN (AFU_ORTHOLOGUE AFUA_8G06820)"/>
    <property type="match status" value="1"/>
</dbReference>
<dbReference type="Gene3D" id="3.40.430.10">
    <property type="entry name" value="Dihydrofolate Reductase, subunit A"/>
    <property type="match status" value="1"/>
</dbReference>
<dbReference type="RefSeq" id="WP_062979237.1">
    <property type="nucleotide sequence ID" value="NZ_JAAXOT010000009.1"/>
</dbReference>
<dbReference type="Proteomes" id="UP000570678">
    <property type="component" value="Unassembled WGS sequence"/>
</dbReference>
<protein>
    <submittedName>
        <fullName evidence="2">Dihydrofolate reductase</fullName>
    </submittedName>
</protein>
<gene>
    <name evidence="2" type="ORF">HGA15_18710</name>
</gene>
<feature type="domain" description="Bacterial bifunctional deaminase-reductase C-terminal" evidence="1">
    <location>
        <begin position="2"/>
        <end position="187"/>
    </location>
</feature>
<dbReference type="SUPFAM" id="SSF53597">
    <property type="entry name" value="Dihydrofolate reductase-like"/>
    <property type="match status" value="1"/>
</dbReference>
<dbReference type="AlphaFoldDB" id="A0A846YGN6"/>
<dbReference type="PANTHER" id="PTHR38011:SF2">
    <property type="entry name" value="BIFUNCTIONAL DEAMINASE-REDUCTASE DOMAIN PROTEIN"/>
    <property type="match status" value="1"/>
</dbReference>
<dbReference type="EMBL" id="JAAXOT010000009">
    <property type="protein sequence ID" value="NKY58137.1"/>
    <property type="molecule type" value="Genomic_DNA"/>
</dbReference>